<dbReference type="Pfam" id="PF01475">
    <property type="entry name" value="FUR"/>
    <property type="match status" value="1"/>
</dbReference>
<dbReference type="KEGG" id="tav:G4V39_01975"/>
<evidence type="ECO:0000256" key="1">
    <source>
        <dbReference type="ARBA" id="ARBA00004496"/>
    </source>
</evidence>
<reference evidence="14 15" key="1">
    <citation type="submission" date="2020-02" db="EMBL/GenBank/DDBJ databases">
        <title>Genome analysis of Thermosulfuriphilus ammonigenes ST65T, an anaerobic thermophilic chemolithoautotrophic bacterium isolated from a deep-sea hydrothermal vent.</title>
        <authorList>
            <person name="Slobodkina G."/>
            <person name="Allioux M."/>
            <person name="Merkel A."/>
            <person name="Alain K."/>
            <person name="Jebbar M."/>
            <person name="Slobodkin A."/>
        </authorList>
    </citation>
    <scope>NUCLEOTIDE SEQUENCE [LARGE SCALE GENOMIC DNA]</scope>
    <source>
        <strain evidence="14 15">ST65</strain>
    </source>
</reference>
<keyword evidence="5" id="KW-0963">Cytoplasm</keyword>
<dbReference type="EMBL" id="CP048877">
    <property type="protein sequence ID" value="QIJ71113.1"/>
    <property type="molecule type" value="Genomic_DNA"/>
</dbReference>
<keyword evidence="15" id="KW-1185">Reference proteome</keyword>
<organism evidence="14 15">
    <name type="scientific">Thermosulfuriphilus ammonigenes</name>
    <dbReference type="NCBI Taxonomy" id="1936021"/>
    <lineage>
        <taxon>Bacteria</taxon>
        <taxon>Pseudomonadati</taxon>
        <taxon>Thermodesulfobacteriota</taxon>
        <taxon>Thermodesulfobacteria</taxon>
        <taxon>Thermodesulfobacteriales</taxon>
        <taxon>Thermodesulfobacteriaceae</taxon>
        <taxon>Thermosulfuriphilus</taxon>
    </lineage>
</organism>
<dbReference type="AlphaFoldDB" id="A0A6G7PUK6"/>
<dbReference type="InterPro" id="IPR043135">
    <property type="entry name" value="Fur_C"/>
</dbReference>
<evidence type="ECO:0000256" key="12">
    <source>
        <dbReference type="PIRSR" id="PIRSR602481-1"/>
    </source>
</evidence>
<dbReference type="Proteomes" id="UP000502179">
    <property type="component" value="Chromosome"/>
</dbReference>
<evidence type="ECO:0000256" key="7">
    <source>
        <dbReference type="ARBA" id="ARBA00022723"/>
    </source>
</evidence>
<dbReference type="InterPro" id="IPR036390">
    <property type="entry name" value="WH_DNA-bd_sf"/>
</dbReference>
<dbReference type="Gene3D" id="1.10.10.10">
    <property type="entry name" value="Winged helix-like DNA-binding domain superfamily/Winged helix DNA-binding domain"/>
    <property type="match status" value="1"/>
</dbReference>
<dbReference type="GO" id="GO:0008270">
    <property type="term" value="F:zinc ion binding"/>
    <property type="evidence" value="ECO:0007669"/>
    <property type="project" value="TreeGrafter"/>
</dbReference>
<evidence type="ECO:0000256" key="10">
    <source>
        <dbReference type="ARBA" id="ARBA00023125"/>
    </source>
</evidence>
<evidence type="ECO:0000256" key="5">
    <source>
        <dbReference type="ARBA" id="ARBA00022490"/>
    </source>
</evidence>
<dbReference type="SUPFAM" id="SSF46785">
    <property type="entry name" value="Winged helix' DNA-binding domain"/>
    <property type="match status" value="1"/>
</dbReference>
<evidence type="ECO:0000256" key="11">
    <source>
        <dbReference type="ARBA" id="ARBA00023163"/>
    </source>
</evidence>
<keyword evidence="8 12" id="KW-0862">Zinc</keyword>
<evidence type="ECO:0000256" key="4">
    <source>
        <dbReference type="ARBA" id="ARBA00020910"/>
    </source>
</evidence>
<gene>
    <name evidence="14" type="ORF">G4V39_01975</name>
</gene>
<keyword evidence="10" id="KW-0238">DNA-binding</keyword>
<dbReference type="Gene3D" id="3.30.1490.190">
    <property type="match status" value="1"/>
</dbReference>
<dbReference type="PANTHER" id="PTHR33202:SF2">
    <property type="entry name" value="FERRIC UPTAKE REGULATION PROTEIN"/>
    <property type="match status" value="1"/>
</dbReference>
<dbReference type="GO" id="GO:0045892">
    <property type="term" value="P:negative regulation of DNA-templated transcription"/>
    <property type="evidence" value="ECO:0007669"/>
    <property type="project" value="TreeGrafter"/>
</dbReference>
<evidence type="ECO:0000313" key="15">
    <source>
        <dbReference type="Proteomes" id="UP000502179"/>
    </source>
</evidence>
<comment type="cofactor">
    <cofactor evidence="12">
        <name>Zn(2+)</name>
        <dbReference type="ChEBI" id="CHEBI:29105"/>
    </cofactor>
    <text evidence="12">Binds 1 zinc ion per subunit.</text>
</comment>
<dbReference type="InterPro" id="IPR036388">
    <property type="entry name" value="WH-like_DNA-bd_sf"/>
</dbReference>
<feature type="binding site" evidence="13">
    <location>
        <position position="101"/>
    </location>
    <ligand>
        <name>Fe cation</name>
        <dbReference type="ChEBI" id="CHEBI:24875"/>
    </ligand>
</feature>
<feature type="binding site" evidence="13">
    <location>
        <position position="139"/>
    </location>
    <ligand>
        <name>Fe cation</name>
        <dbReference type="ChEBI" id="CHEBI:24875"/>
    </ligand>
</feature>
<keyword evidence="9" id="KW-0805">Transcription regulation</keyword>
<dbReference type="GO" id="GO:0005829">
    <property type="term" value="C:cytosol"/>
    <property type="evidence" value="ECO:0007669"/>
    <property type="project" value="TreeGrafter"/>
</dbReference>
<keyword evidence="7 12" id="KW-0479">Metal-binding</keyword>
<feature type="binding site" evidence="12">
    <location>
        <position position="150"/>
    </location>
    <ligand>
        <name>Zn(2+)</name>
        <dbReference type="ChEBI" id="CHEBI:29105"/>
    </ligand>
</feature>
<feature type="binding site" evidence="12">
    <location>
        <position position="110"/>
    </location>
    <ligand>
        <name>Zn(2+)</name>
        <dbReference type="ChEBI" id="CHEBI:29105"/>
    </ligand>
</feature>
<feature type="binding site" evidence="12">
    <location>
        <position position="147"/>
    </location>
    <ligand>
        <name>Zn(2+)</name>
        <dbReference type="ChEBI" id="CHEBI:29105"/>
    </ligand>
</feature>
<evidence type="ECO:0000256" key="3">
    <source>
        <dbReference type="ARBA" id="ARBA00011738"/>
    </source>
</evidence>
<evidence type="ECO:0000256" key="6">
    <source>
        <dbReference type="ARBA" id="ARBA00022491"/>
    </source>
</evidence>
<dbReference type="InterPro" id="IPR002481">
    <property type="entry name" value="FUR"/>
</dbReference>
<keyword evidence="11" id="KW-0804">Transcription</keyword>
<comment type="subunit">
    <text evidence="3">Homodimer.</text>
</comment>
<feature type="binding site" evidence="12">
    <location>
        <position position="107"/>
    </location>
    <ligand>
        <name>Zn(2+)</name>
        <dbReference type="ChEBI" id="CHEBI:29105"/>
    </ligand>
</feature>
<accession>A0A6G7PUK6</accession>
<comment type="similarity">
    <text evidence="2">Belongs to the Fur family.</text>
</comment>
<dbReference type="GO" id="GO:0003700">
    <property type="term" value="F:DNA-binding transcription factor activity"/>
    <property type="evidence" value="ECO:0007669"/>
    <property type="project" value="InterPro"/>
</dbReference>
<name>A0A6G7PUK6_9BACT</name>
<dbReference type="PANTHER" id="PTHR33202">
    <property type="entry name" value="ZINC UPTAKE REGULATION PROTEIN"/>
    <property type="match status" value="1"/>
</dbReference>
<evidence type="ECO:0000313" key="14">
    <source>
        <dbReference type="EMBL" id="QIJ71113.1"/>
    </source>
</evidence>
<proteinExistence type="inferred from homology"/>
<evidence type="ECO:0000256" key="2">
    <source>
        <dbReference type="ARBA" id="ARBA00007957"/>
    </source>
</evidence>
<keyword evidence="6" id="KW-0678">Repressor</keyword>
<sequence>MTREKNDGPQGRPEFQIFKDYIRKKGLRYTPEREIILREIVNTGDHFDVDELYLRLRNKGERLSKASIYRTIPLLIDCGLIQEVYYEDGHMHYEFIYGHEHHCHLRCLECRRIDEFVEPSLKKIEDRLARKFGYRVVGHKLEVYGYCPECRKKLNLR</sequence>
<dbReference type="RefSeq" id="WP_166031335.1">
    <property type="nucleotide sequence ID" value="NZ_CP048877.1"/>
</dbReference>
<comment type="cofactor">
    <cofactor evidence="13">
        <name>Mn(2+)</name>
        <dbReference type="ChEBI" id="CHEBI:29035"/>
    </cofactor>
    <cofactor evidence="13">
        <name>Fe(2+)</name>
        <dbReference type="ChEBI" id="CHEBI:29033"/>
    </cofactor>
    <text evidence="13">Binds 1 Mn(2+) or Fe(2+) ion per subunit.</text>
</comment>
<evidence type="ECO:0000256" key="9">
    <source>
        <dbReference type="ARBA" id="ARBA00023015"/>
    </source>
</evidence>
<evidence type="ECO:0000256" key="13">
    <source>
        <dbReference type="PIRSR" id="PIRSR602481-2"/>
    </source>
</evidence>
<protein>
    <recommendedName>
        <fullName evidence="4">Ferric uptake regulation protein</fullName>
    </recommendedName>
</protein>
<dbReference type="CDD" id="cd07153">
    <property type="entry name" value="Fur_like"/>
    <property type="match status" value="1"/>
</dbReference>
<keyword evidence="13" id="KW-0408">Iron</keyword>
<dbReference type="GO" id="GO:0000976">
    <property type="term" value="F:transcription cis-regulatory region binding"/>
    <property type="evidence" value="ECO:0007669"/>
    <property type="project" value="TreeGrafter"/>
</dbReference>
<dbReference type="GO" id="GO:1900376">
    <property type="term" value="P:regulation of secondary metabolite biosynthetic process"/>
    <property type="evidence" value="ECO:0007669"/>
    <property type="project" value="TreeGrafter"/>
</dbReference>
<evidence type="ECO:0000256" key="8">
    <source>
        <dbReference type="ARBA" id="ARBA00022833"/>
    </source>
</evidence>
<comment type="subcellular location">
    <subcellularLocation>
        <location evidence="1">Cytoplasm</location>
    </subcellularLocation>
</comment>